<dbReference type="GO" id="GO:0016740">
    <property type="term" value="F:transferase activity"/>
    <property type="evidence" value="ECO:0007669"/>
    <property type="project" value="UniProtKB-KW"/>
</dbReference>
<gene>
    <name evidence="3" type="ORF">ACG0Z6_16325</name>
</gene>
<dbReference type="InterPro" id="IPR025877">
    <property type="entry name" value="MobA-like_NTP_Trfase"/>
</dbReference>
<dbReference type="SUPFAM" id="SSF53448">
    <property type="entry name" value="Nucleotide-diphospho-sugar transferases"/>
    <property type="match status" value="1"/>
</dbReference>
<dbReference type="InterPro" id="IPR029044">
    <property type="entry name" value="Nucleotide-diphossugar_trans"/>
</dbReference>
<feature type="domain" description="MobA-like NTP transferase" evidence="2">
    <location>
        <begin position="8"/>
        <end position="173"/>
    </location>
</feature>
<name>A0ABW7FZT7_9BURK</name>
<dbReference type="PANTHER" id="PTHR43777:SF1">
    <property type="entry name" value="MOLYBDENUM COFACTOR CYTIDYLYLTRANSFERASE"/>
    <property type="match status" value="1"/>
</dbReference>
<dbReference type="PANTHER" id="PTHR43777">
    <property type="entry name" value="MOLYBDENUM COFACTOR CYTIDYLYLTRANSFERASE"/>
    <property type="match status" value="1"/>
</dbReference>
<organism evidence="3 4">
    <name type="scientific">Roseateles rivi</name>
    <dbReference type="NCBI Taxonomy" id="3299028"/>
    <lineage>
        <taxon>Bacteria</taxon>
        <taxon>Pseudomonadati</taxon>
        <taxon>Pseudomonadota</taxon>
        <taxon>Betaproteobacteria</taxon>
        <taxon>Burkholderiales</taxon>
        <taxon>Sphaerotilaceae</taxon>
        <taxon>Roseateles</taxon>
    </lineage>
</organism>
<evidence type="ECO:0000313" key="3">
    <source>
        <dbReference type="EMBL" id="MFG6449793.1"/>
    </source>
</evidence>
<dbReference type="CDD" id="cd04182">
    <property type="entry name" value="GT_2_like_f"/>
    <property type="match status" value="1"/>
</dbReference>
<evidence type="ECO:0000256" key="1">
    <source>
        <dbReference type="ARBA" id="ARBA00022842"/>
    </source>
</evidence>
<sequence length="229" mass="23933">MDKRRPAVVVLAAGRGHRFAGTGHKLTQSLGDSTVIERVLGTAIGMQSRVVVVTSVDLADVVTQHIAARDVVLLPEAQSPSGESANGPGMGDSIAAGVAATGDADGWLILPADMPLVRLSSLHAVADALLHHPIAYAQHRGRQGHPVGFGTELYSELTALRGDLGARRLLARYPAQAVELDDPGVLLDIDTLDDLTRVRALLSEQVPAAESGHSEFETLPVAARTISAA</sequence>
<proteinExistence type="predicted"/>
<evidence type="ECO:0000259" key="2">
    <source>
        <dbReference type="Pfam" id="PF12804"/>
    </source>
</evidence>
<reference evidence="3 4" key="1">
    <citation type="submission" date="2024-08" db="EMBL/GenBank/DDBJ databases">
        <authorList>
            <person name="Lu H."/>
        </authorList>
    </citation>
    <scope>NUCLEOTIDE SEQUENCE [LARGE SCALE GENOMIC DNA]</scope>
    <source>
        <strain evidence="3 4">BYS180W</strain>
    </source>
</reference>
<keyword evidence="3" id="KW-0808">Transferase</keyword>
<comment type="caution">
    <text evidence="3">The sequence shown here is derived from an EMBL/GenBank/DDBJ whole genome shotgun (WGS) entry which is preliminary data.</text>
</comment>
<protein>
    <submittedName>
        <fullName evidence="3">NTP transferase domain-containing protein</fullName>
    </submittedName>
</protein>
<keyword evidence="1" id="KW-0460">Magnesium</keyword>
<keyword evidence="4" id="KW-1185">Reference proteome</keyword>
<dbReference type="Gene3D" id="3.90.550.10">
    <property type="entry name" value="Spore Coat Polysaccharide Biosynthesis Protein SpsA, Chain A"/>
    <property type="match status" value="1"/>
</dbReference>
<accession>A0ABW7FZT7</accession>
<dbReference type="Proteomes" id="UP001606099">
    <property type="component" value="Unassembled WGS sequence"/>
</dbReference>
<evidence type="ECO:0000313" key="4">
    <source>
        <dbReference type="Proteomes" id="UP001606099"/>
    </source>
</evidence>
<dbReference type="RefSeq" id="WP_394463354.1">
    <property type="nucleotide sequence ID" value="NZ_JBIGHZ010000006.1"/>
</dbReference>
<dbReference type="EMBL" id="JBIGHZ010000006">
    <property type="protein sequence ID" value="MFG6449793.1"/>
    <property type="molecule type" value="Genomic_DNA"/>
</dbReference>
<dbReference type="Pfam" id="PF12804">
    <property type="entry name" value="NTP_transf_3"/>
    <property type="match status" value="1"/>
</dbReference>